<keyword evidence="3" id="KW-0949">S-adenosyl-L-methionine</keyword>
<evidence type="ECO:0000256" key="3">
    <source>
        <dbReference type="ARBA" id="ARBA00022691"/>
    </source>
</evidence>
<evidence type="ECO:0000256" key="2">
    <source>
        <dbReference type="ARBA" id="ARBA00022679"/>
    </source>
</evidence>
<reference evidence="6" key="1">
    <citation type="journal article" date="2019" name="Int. J. Syst. Evol. Microbiol.">
        <title>The Global Catalogue of Microorganisms (GCM) 10K type strain sequencing project: providing services to taxonomists for standard genome sequencing and annotation.</title>
        <authorList>
            <consortium name="The Broad Institute Genomics Platform"/>
            <consortium name="The Broad Institute Genome Sequencing Center for Infectious Disease"/>
            <person name="Wu L."/>
            <person name="Ma J."/>
        </authorList>
    </citation>
    <scope>NUCLEOTIDE SEQUENCE [LARGE SCALE GENOMIC DNA]</scope>
    <source>
        <strain evidence="6">CGMCC 1.12851</strain>
    </source>
</reference>
<keyword evidence="1 5" id="KW-0489">Methyltransferase</keyword>
<dbReference type="Pfam" id="PF13649">
    <property type="entry name" value="Methyltransf_25"/>
    <property type="match status" value="1"/>
</dbReference>
<organism evidence="5 6">
    <name type="scientific">Blastomonas aquatica</name>
    <dbReference type="NCBI Taxonomy" id="1510276"/>
    <lineage>
        <taxon>Bacteria</taxon>
        <taxon>Pseudomonadati</taxon>
        <taxon>Pseudomonadota</taxon>
        <taxon>Alphaproteobacteria</taxon>
        <taxon>Sphingomonadales</taxon>
        <taxon>Sphingomonadaceae</taxon>
        <taxon>Blastomonas</taxon>
    </lineage>
</organism>
<dbReference type="Proteomes" id="UP000614261">
    <property type="component" value="Unassembled WGS sequence"/>
</dbReference>
<dbReference type="GO" id="GO:0008168">
    <property type="term" value="F:methyltransferase activity"/>
    <property type="evidence" value="ECO:0007669"/>
    <property type="project" value="UniProtKB-KW"/>
</dbReference>
<protein>
    <submittedName>
        <fullName evidence="5">Methyltransferase</fullName>
    </submittedName>
</protein>
<dbReference type="EMBL" id="BMGD01000002">
    <property type="protein sequence ID" value="GGB61702.1"/>
    <property type="molecule type" value="Genomic_DNA"/>
</dbReference>
<evidence type="ECO:0000313" key="5">
    <source>
        <dbReference type="EMBL" id="GGB61702.1"/>
    </source>
</evidence>
<keyword evidence="2" id="KW-0808">Transferase</keyword>
<proteinExistence type="predicted"/>
<evidence type="ECO:0000313" key="6">
    <source>
        <dbReference type="Proteomes" id="UP000614261"/>
    </source>
</evidence>
<feature type="domain" description="Methyltransferase" evidence="4">
    <location>
        <begin position="45"/>
        <end position="133"/>
    </location>
</feature>
<dbReference type="CDD" id="cd02440">
    <property type="entry name" value="AdoMet_MTases"/>
    <property type="match status" value="1"/>
</dbReference>
<accession>A0ABQ1J9V1</accession>
<dbReference type="InterPro" id="IPR041698">
    <property type="entry name" value="Methyltransf_25"/>
</dbReference>
<comment type="caution">
    <text evidence="5">The sequence shown here is derived from an EMBL/GenBank/DDBJ whole genome shotgun (WGS) entry which is preliminary data.</text>
</comment>
<dbReference type="GO" id="GO:0032259">
    <property type="term" value="P:methylation"/>
    <property type="evidence" value="ECO:0007669"/>
    <property type="project" value="UniProtKB-KW"/>
</dbReference>
<evidence type="ECO:0000259" key="4">
    <source>
        <dbReference type="Pfam" id="PF13649"/>
    </source>
</evidence>
<dbReference type="Gene3D" id="3.40.50.150">
    <property type="entry name" value="Vaccinia Virus protein VP39"/>
    <property type="match status" value="1"/>
</dbReference>
<sequence>MNTHYDDATIEFYSTKALIYAATAREGVSPYLQRFLALLSPGACILELGCGGGLEAEFMMASGFDVHATDGVPEIAAEAEKRLGVRVEVLRFDQLSADSRFDAVYAAASLLHVPVNSLASVLSKIHCALKPGGKHFASYKSGGADGRDTFGRYFNYLSREQAERQYLIAAPWSRLVIEEMTGGGFDGVQGPWLTVLAEKRLD</sequence>
<dbReference type="PANTHER" id="PTHR43464">
    <property type="entry name" value="METHYLTRANSFERASE"/>
    <property type="match status" value="1"/>
</dbReference>
<gene>
    <name evidence="5" type="ORF">GCM10010833_15880</name>
</gene>
<name>A0ABQ1J9V1_9SPHN</name>
<keyword evidence="6" id="KW-1185">Reference proteome</keyword>
<dbReference type="RefSeq" id="WP_188513822.1">
    <property type="nucleotide sequence ID" value="NZ_BMGD01000002.1"/>
</dbReference>
<dbReference type="SUPFAM" id="SSF53335">
    <property type="entry name" value="S-adenosyl-L-methionine-dependent methyltransferases"/>
    <property type="match status" value="1"/>
</dbReference>
<dbReference type="InterPro" id="IPR029063">
    <property type="entry name" value="SAM-dependent_MTases_sf"/>
</dbReference>
<evidence type="ECO:0000256" key="1">
    <source>
        <dbReference type="ARBA" id="ARBA00022603"/>
    </source>
</evidence>
<dbReference type="PANTHER" id="PTHR43464:SF19">
    <property type="entry name" value="UBIQUINONE BIOSYNTHESIS O-METHYLTRANSFERASE, MITOCHONDRIAL"/>
    <property type="match status" value="1"/>
</dbReference>